<dbReference type="GO" id="GO:0006814">
    <property type="term" value="P:sodium ion transport"/>
    <property type="evidence" value="ECO:0007669"/>
    <property type="project" value="InterPro"/>
</dbReference>
<dbReference type="PANTHER" id="PTHR31159">
    <property type="entry name" value="COMM DOMAIN-CONTAINING PROTEIN 3"/>
    <property type="match status" value="1"/>
</dbReference>
<dbReference type="Pfam" id="PF07258">
    <property type="entry name" value="COMM_domain"/>
    <property type="match status" value="1"/>
</dbReference>
<feature type="domain" description="COMM" evidence="3">
    <location>
        <begin position="14"/>
        <end position="77"/>
    </location>
</feature>
<evidence type="ECO:0000256" key="2">
    <source>
        <dbReference type="ARBA" id="ARBA00093469"/>
    </source>
</evidence>
<dbReference type="PROSITE" id="PS51269">
    <property type="entry name" value="COMM"/>
    <property type="match status" value="1"/>
</dbReference>
<protein>
    <recommendedName>
        <fullName evidence="1">COMM domain-containing protein 3</fullName>
    </recommendedName>
</protein>
<sequence length="81" mass="8994">MEPGQSAATGVLPKITDVEWKLEVLTNTPGVGTENLLYTVILKTDDGNDVRFTCGSQQLQDLVYKLKDLVRHCEKTKSELT</sequence>
<comment type="similarity">
    <text evidence="2">Belongs to the COMM domain-containing protein 3 family.</text>
</comment>
<evidence type="ECO:0000256" key="1">
    <source>
        <dbReference type="ARBA" id="ARBA00016548"/>
    </source>
</evidence>
<dbReference type="AlphaFoldDB" id="A0A2H1VB86"/>
<dbReference type="EMBL" id="ODYU01001443">
    <property type="protein sequence ID" value="SOQ37652.1"/>
    <property type="molecule type" value="Genomic_DNA"/>
</dbReference>
<accession>A0A2H1VB86</accession>
<organism evidence="4">
    <name type="scientific">Spodoptera frugiperda</name>
    <name type="common">Fall armyworm</name>
    <dbReference type="NCBI Taxonomy" id="7108"/>
    <lineage>
        <taxon>Eukaryota</taxon>
        <taxon>Metazoa</taxon>
        <taxon>Ecdysozoa</taxon>
        <taxon>Arthropoda</taxon>
        <taxon>Hexapoda</taxon>
        <taxon>Insecta</taxon>
        <taxon>Pterygota</taxon>
        <taxon>Neoptera</taxon>
        <taxon>Endopterygota</taxon>
        <taxon>Lepidoptera</taxon>
        <taxon>Glossata</taxon>
        <taxon>Ditrysia</taxon>
        <taxon>Noctuoidea</taxon>
        <taxon>Noctuidae</taxon>
        <taxon>Amphipyrinae</taxon>
        <taxon>Spodoptera</taxon>
    </lineage>
</organism>
<reference evidence="4" key="1">
    <citation type="submission" date="2016-07" db="EMBL/GenBank/DDBJ databases">
        <authorList>
            <person name="Bretaudeau A."/>
        </authorList>
    </citation>
    <scope>NUCLEOTIDE SEQUENCE</scope>
    <source>
        <strain evidence="4">Rice</strain>
        <tissue evidence="4">Whole body</tissue>
    </source>
</reference>
<dbReference type="InterPro" id="IPR037355">
    <property type="entry name" value="COMMD3"/>
</dbReference>
<evidence type="ECO:0000259" key="3">
    <source>
        <dbReference type="PROSITE" id="PS51269"/>
    </source>
</evidence>
<proteinExistence type="inferred from homology"/>
<dbReference type="InterPro" id="IPR017920">
    <property type="entry name" value="COMM"/>
</dbReference>
<dbReference type="PANTHER" id="PTHR31159:SF1">
    <property type="entry name" value="COMM DOMAIN-CONTAINING PROTEIN 3"/>
    <property type="match status" value="1"/>
</dbReference>
<name>A0A2H1VB86_SPOFR</name>
<gene>
    <name evidence="4" type="ORF">SFRICE_000897</name>
</gene>
<evidence type="ECO:0000313" key="4">
    <source>
        <dbReference type="EMBL" id="SOQ37652.1"/>
    </source>
</evidence>